<evidence type="ECO:0000256" key="2">
    <source>
        <dbReference type="ARBA" id="ARBA00005062"/>
    </source>
</evidence>
<dbReference type="EMBL" id="AP018732">
    <property type="protein sequence ID" value="BBE42493.1"/>
    <property type="molecule type" value="Genomic_DNA"/>
</dbReference>
<feature type="binding site" evidence="11">
    <location>
        <begin position="7"/>
        <end position="12"/>
    </location>
    <ligand>
        <name>NADP(+)</name>
        <dbReference type="ChEBI" id="CHEBI:58349"/>
    </ligand>
</feature>
<dbReference type="InterPro" id="IPR001342">
    <property type="entry name" value="HDH_cat"/>
</dbReference>
<keyword evidence="11" id="KW-0521">NADP</keyword>
<dbReference type="KEGG" id="ccai:NAS2_1104"/>
<keyword evidence="15" id="KW-1185">Reference proteome</keyword>
<dbReference type="UniPathway" id="UPA00051">
    <property type="reaction ID" value="UER00465"/>
</dbReference>
<dbReference type="OrthoDB" id="4488at2157"/>
<dbReference type="GO" id="GO:0009088">
    <property type="term" value="P:threonine biosynthetic process"/>
    <property type="evidence" value="ECO:0007669"/>
    <property type="project" value="UniProtKB-UniPathway"/>
</dbReference>
<feature type="domain" description="Aspartate/homoserine dehydrogenase NAD-binding" evidence="13">
    <location>
        <begin position="7"/>
        <end position="147"/>
    </location>
</feature>
<evidence type="ECO:0000256" key="5">
    <source>
        <dbReference type="ARBA" id="ARBA00013376"/>
    </source>
</evidence>
<comment type="pathway">
    <text evidence="1">Amino-acid biosynthesis; L-threonine biosynthesis; L-threonine from L-aspartate: step 3/5.</text>
</comment>
<dbReference type="FunFam" id="3.40.50.720:FF:000554">
    <property type="entry name" value="Homoserine dehydrogenase"/>
    <property type="match status" value="1"/>
</dbReference>
<reference evidence="14 15" key="1">
    <citation type="journal article" date="2019" name="ISME J.">
        <title>Isolation and characterization of a thermophilic sulfur- and iron-reducing thaumarchaeote from a terrestrial acidic hot spring.</title>
        <authorList>
            <person name="Kato S."/>
            <person name="Itoh T."/>
            <person name="Yuki M."/>
            <person name="Nagamori M."/>
            <person name="Ohnishi M."/>
            <person name="Uematsu K."/>
            <person name="Suzuki K."/>
            <person name="Takashina T."/>
            <person name="Ohkuma M."/>
        </authorList>
    </citation>
    <scope>NUCLEOTIDE SEQUENCE [LARGE SCALE GENOMIC DNA]</scope>
    <source>
        <strain evidence="14 15">NAS-02</strain>
    </source>
</reference>
<feature type="binding site" evidence="11">
    <location>
        <position position="209"/>
    </location>
    <ligand>
        <name>L-homoserine</name>
        <dbReference type="ChEBI" id="CHEBI:57476"/>
    </ligand>
</feature>
<evidence type="ECO:0000256" key="6">
    <source>
        <dbReference type="ARBA" id="ARBA00022605"/>
    </source>
</evidence>
<comment type="similarity">
    <text evidence="3">Belongs to the homoserine dehydrogenase family.</text>
</comment>
<keyword evidence="7" id="KW-0791">Threonine biosynthesis</keyword>
<feature type="domain" description="Homoserine dehydrogenase catalytic" evidence="12">
    <location>
        <begin position="156"/>
        <end position="327"/>
    </location>
</feature>
<dbReference type="UniPathway" id="UPA00050">
    <property type="reaction ID" value="UER00063"/>
</dbReference>
<feature type="binding site" evidence="11">
    <location>
        <position position="124"/>
    </location>
    <ligand>
        <name>NADPH</name>
        <dbReference type="ChEBI" id="CHEBI:57783"/>
    </ligand>
</feature>
<feature type="active site" description="Proton donor" evidence="10">
    <location>
        <position position="224"/>
    </location>
</feature>
<dbReference type="Gene3D" id="3.40.50.720">
    <property type="entry name" value="NAD(P)-binding Rossmann-like Domain"/>
    <property type="match status" value="1"/>
</dbReference>
<dbReference type="Pfam" id="PF00742">
    <property type="entry name" value="Homoserine_dh"/>
    <property type="match status" value="1"/>
</dbReference>
<sequence>MRIILAGYGNVGRNLHRIIEERRRELLRRFFLDLNVVAVVDRGGAVVHQRGVPYREASAAKERYGSVSRADRGRPGADVAGVLEEVDADVYVDTTLPNFRDGQPSISYMNTAMLRGMHVVTSNKAPLALAMPALLEMAEYRRVKLLYSGTVGGGTPFLSTASESLRGNRIRAVRGVLNGTSNYILHRMETEGTSLEEALEEARRLGYAEADASLDIGGMDAAAKLVILTNHSMGSRYTLKDVKYSGIEGATPRDLLDAAKRGRALRLLADSRGLRVGMEEIDAKSPLNVPANLNSVEFDVEELGSVYLIGRGAGGPETAAAVLRDIVQLSS</sequence>
<proteinExistence type="inferred from homology"/>
<dbReference type="Gene3D" id="3.30.360.10">
    <property type="entry name" value="Dihydrodipicolinate Reductase, domain 2"/>
    <property type="match status" value="1"/>
</dbReference>
<dbReference type="InterPro" id="IPR005106">
    <property type="entry name" value="Asp/hSer_DH_NAD-bd"/>
</dbReference>
<dbReference type="RefSeq" id="WP_174448718.1">
    <property type="nucleotide sequence ID" value="NZ_AP018732.1"/>
</dbReference>
<dbReference type="PIRSF" id="PIRSF036497">
    <property type="entry name" value="HDH_short"/>
    <property type="match status" value="1"/>
</dbReference>
<dbReference type="SUPFAM" id="SSF55347">
    <property type="entry name" value="Glyceraldehyde-3-phosphate dehydrogenase-like, C-terminal domain"/>
    <property type="match status" value="1"/>
</dbReference>
<dbReference type="AlphaFoldDB" id="A0A4P2VGA4"/>
<comment type="pathway">
    <text evidence="2">Amino-acid biosynthesis; L-methionine biosynthesis via de novo pathway; L-homoserine from L-aspartate: step 3/3.</text>
</comment>
<dbReference type="NCBIfam" id="NF004976">
    <property type="entry name" value="PRK06349.1"/>
    <property type="match status" value="1"/>
</dbReference>
<dbReference type="PANTHER" id="PTHR43331:SF1">
    <property type="entry name" value="HOMOSERINE DEHYDROGENASE"/>
    <property type="match status" value="1"/>
</dbReference>
<dbReference type="GeneID" id="55584915"/>
<evidence type="ECO:0000256" key="1">
    <source>
        <dbReference type="ARBA" id="ARBA00005056"/>
    </source>
</evidence>
<evidence type="ECO:0000259" key="13">
    <source>
        <dbReference type="Pfam" id="PF03447"/>
    </source>
</evidence>
<evidence type="ECO:0000256" key="4">
    <source>
        <dbReference type="ARBA" id="ARBA00013213"/>
    </source>
</evidence>
<dbReference type="InterPro" id="IPR036291">
    <property type="entry name" value="NAD(P)-bd_dom_sf"/>
</dbReference>
<evidence type="ECO:0000313" key="14">
    <source>
        <dbReference type="EMBL" id="BBE42493.1"/>
    </source>
</evidence>
<evidence type="ECO:0000259" key="12">
    <source>
        <dbReference type="Pfam" id="PF00742"/>
    </source>
</evidence>
<dbReference type="GO" id="GO:0050661">
    <property type="term" value="F:NADP binding"/>
    <property type="evidence" value="ECO:0007669"/>
    <property type="project" value="InterPro"/>
</dbReference>
<keyword evidence="8 14" id="KW-0560">Oxidoreductase</keyword>
<gene>
    <name evidence="14" type="ORF">NAS2_1104</name>
</gene>
<keyword evidence="9" id="KW-0486">Methionine biosynthesis</keyword>
<name>A0A4P2VGA4_9ARCH</name>
<organism evidence="14 15">
    <name type="scientific">Conexivisphaera calida</name>
    <dbReference type="NCBI Taxonomy" id="1874277"/>
    <lineage>
        <taxon>Archaea</taxon>
        <taxon>Nitrososphaerota</taxon>
        <taxon>Conexivisphaeria</taxon>
        <taxon>Conexivisphaerales</taxon>
        <taxon>Conexivisphaeraceae</taxon>
        <taxon>Conexivisphaera</taxon>
    </lineage>
</organism>
<evidence type="ECO:0000256" key="7">
    <source>
        <dbReference type="ARBA" id="ARBA00022697"/>
    </source>
</evidence>
<dbReference type="EC" id="1.1.1.3" evidence="4"/>
<evidence type="ECO:0000256" key="9">
    <source>
        <dbReference type="ARBA" id="ARBA00023167"/>
    </source>
</evidence>
<dbReference type="Proteomes" id="UP000509448">
    <property type="component" value="Chromosome"/>
</dbReference>
<dbReference type="PANTHER" id="PTHR43331">
    <property type="entry name" value="HOMOSERINE DEHYDROGENASE"/>
    <property type="match status" value="1"/>
</dbReference>
<dbReference type="Pfam" id="PF03447">
    <property type="entry name" value="NAD_binding_3"/>
    <property type="match status" value="1"/>
</dbReference>
<keyword evidence="6" id="KW-0028">Amino-acid biosynthesis</keyword>
<evidence type="ECO:0000256" key="11">
    <source>
        <dbReference type="PIRSR" id="PIRSR036497-2"/>
    </source>
</evidence>
<dbReference type="SUPFAM" id="SSF51735">
    <property type="entry name" value="NAD(P)-binding Rossmann-fold domains"/>
    <property type="match status" value="1"/>
</dbReference>
<dbReference type="GO" id="GO:0009086">
    <property type="term" value="P:methionine biosynthetic process"/>
    <property type="evidence" value="ECO:0007669"/>
    <property type="project" value="UniProtKB-KW"/>
</dbReference>
<evidence type="ECO:0000313" key="15">
    <source>
        <dbReference type="Proteomes" id="UP000509448"/>
    </source>
</evidence>
<evidence type="ECO:0000256" key="10">
    <source>
        <dbReference type="PIRSR" id="PIRSR036497-1"/>
    </source>
</evidence>
<protein>
    <recommendedName>
        <fullName evidence="5">Homoserine dehydrogenase</fullName>
        <ecNumber evidence="4">1.1.1.3</ecNumber>
    </recommendedName>
</protein>
<dbReference type="GO" id="GO:0004412">
    <property type="term" value="F:homoserine dehydrogenase activity"/>
    <property type="evidence" value="ECO:0007669"/>
    <property type="project" value="UniProtKB-EC"/>
</dbReference>
<evidence type="ECO:0000256" key="8">
    <source>
        <dbReference type="ARBA" id="ARBA00023002"/>
    </source>
</evidence>
<dbReference type="InterPro" id="IPR022697">
    <property type="entry name" value="HDH_short"/>
</dbReference>
<dbReference type="FunFam" id="3.30.360.10:FF:000005">
    <property type="entry name" value="Homoserine dehydrogenase"/>
    <property type="match status" value="1"/>
</dbReference>
<evidence type="ECO:0000256" key="3">
    <source>
        <dbReference type="ARBA" id="ARBA00006753"/>
    </source>
</evidence>
<accession>A0A4P2VGA4</accession>